<organism evidence="1 2">
    <name type="scientific">Coccomyxa viridis</name>
    <dbReference type="NCBI Taxonomy" id="1274662"/>
    <lineage>
        <taxon>Eukaryota</taxon>
        <taxon>Viridiplantae</taxon>
        <taxon>Chlorophyta</taxon>
        <taxon>core chlorophytes</taxon>
        <taxon>Trebouxiophyceae</taxon>
        <taxon>Trebouxiophyceae incertae sedis</taxon>
        <taxon>Coccomyxaceae</taxon>
        <taxon>Coccomyxa</taxon>
    </lineage>
</organism>
<gene>
    <name evidence="1" type="ORF">CVIRNUC_004190</name>
</gene>
<dbReference type="EMBL" id="CAUYUE010000005">
    <property type="protein sequence ID" value="CAK0774660.1"/>
    <property type="molecule type" value="Genomic_DNA"/>
</dbReference>
<keyword evidence="2" id="KW-1185">Reference proteome</keyword>
<proteinExistence type="predicted"/>
<accession>A0AAV1I3D7</accession>
<protein>
    <submittedName>
        <fullName evidence="1">Uncharacterized protein</fullName>
    </submittedName>
</protein>
<evidence type="ECO:0000313" key="1">
    <source>
        <dbReference type="EMBL" id="CAK0774660.1"/>
    </source>
</evidence>
<evidence type="ECO:0000313" key="2">
    <source>
        <dbReference type="Proteomes" id="UP001314263"/>
    </source>
</evidence>
<sequence>MHTIPVTQASPDVLAHTDAGQAAAFEMLCERTGKLEEIAEHWLRREREKEWMQDGLVA</sequence>
<dbReference type="AlphaFoldDB" id="A0AAV1I3D7"/>
<reference evidence="1 2" key="1">
    <citation type="submission" date="2023-10" db="EMBL/GenBank/DDBJ databases">
        <authorList>
            <person name="Maclean D."/>
            <person name="Macfadyen A."/>
        </authorList>
    </citation>
    <scope>NUCLEOTIDE SEQUENCE [LARGE SCALE GENOMIC DNA]</scope>
</reference>
<dbReference type="Proteomes" id="UP001314263">
    <property type="component" value="Unassembled WGS sequence"/>
</dbReference>
<comment type="caution">
    <text evidence="1">The sequence shown here is derived from an EMBL/GenBank/DDBJ whole genome shotgun (WGS) entry which is preliminary data.</text>
</comment>
<name>A0AAV1I3D7_9CHLO</name>